<dbReference type="GO" id="GO:0008360">
    <property type="term" value="P:regulation of cell shape"/>
    <property type="evidence" value="ECO:0007669"/>
    <property type="project" value="UniProtKB-KW"/>
</dbReference>
<evidence type="ECO:0000256" key="3">
    <source>
        <dbReference type="ARBA" id="ARBA00022679"/>
    </source>
</evidence>
<keyword evidence="6 7" id="KW-0472">Membrane</keyword>
<accession>A0A162KS98</accession>
<dbReference type="InterPro" id="IPR003524">
    <property type="entry name" value="PNAcMuramoyl-5peptid_Trfase"/>
</dbReference>
<comment type="catalytic activity">
    <reaction evidence="7">
        <text>UDP-N-acetyl-alpha-D-muramoyl-L-alanyl-gamma-D-glutamyl-meso-2,6-diaminopimeloyl-D-alanyl-D-alanine + di-trans,octa-cis-undecaprenyl phosphate = di-trans,octa-cis-undecaprenyl diphospho-N-acetyl-alpha-D-muramoyl-L-alanyl-D-glutamyl-meso-2,6-diaminopimeloyl-D-alanyl-D-alanine + UMP</text>
        <dbReference type="Rhea" id="RHEA:28386"/>
        <dbReference type="ChEBI" id="CHEBI:57865"/>
        <dbReference type="ChEBI" id="CHEBI:60392"/>
        <dbReference type="ChEBI" id="CHEBI:61386"/>
        <dbReference type="ChEBI" id="CHEBI:61387"/>
        <dbReference type="EC" id="2.7.8.13"/>
    </reaction>
</comment>
<dbReference type="Proteomes" id="UP000077407">
    <property type="component" value="Unassembled WGS sequence"/>
</dbReference>
<dbReference type="GO" id="GO:0046872">
    <property type="term" value="F:metal ion binding"/>
    <property type="evidence" value="ECO:0007669"/>
    <property type="project" value="UniProtKB-KW"/>
</dbReference>
<keyword evidence="7" id="KW-0133">Cell shape</keyword>
<dbReference type="HAMAP" id="MF_00038">
    <property type="entry name" value="MraY"/>
    <property type="match status" value="1"/>
</dbReference>
<evidence type="ECO:0000256" key="1">
    <source>
        <dbReference type="ARBA" id="ARBA00004141"/>
    </source>
</evidence>
<comment type="subcellular location">
    <subcellularLocation>
        <location evidence="7">Cell membrane</location>
        <topology evidence="7">Multi-pass membrane protein</topology>
    </subcellularLocation>
    <subcellularLocation>
        <location evidence="1">Membrane</location>
        <topology evidence="1">Multi-pass membrane protein</topology>
    </subcellularLocation>
</comment>
<feature type="transmembrane region" description="Helical" evidence="7">
    <location>
        <begin position="156"/>
        <end position="177"/>
    </location>
</feature>
<dbReference type="GO" id="GO:0071555">
    <property type="term" value="P:cell wall organization"/>
    <property type="evidence" value="ECO:0007669"/>
    <property type="project" value="UniProtKB-KW"/>
</dbReference>
<evidence type="ECO:0000256" key="2">
    <source>
        <dbReference type="ARBA" id="ARBA00005583"/>
    </source>
</evidence>
<name>A0A162KS98_9CLOT</name>
<keyword evidence="5 7" id="KW-1133">Transmembrane helix</keyword>
<feature type="transmembrane region" description="Helical" evidence="7">
    <location>
        <begin position="305"/>
        <end position="324"/>
    </location>
</feature>
<feature type="binding site" evidence="9">
    <location>
        <position position="176"/>
    </location>
    <ligand>
        <name>Mg(2+)</name>
        <dbReference type="ChEBI" id="CHEBI:18420"/>
    </ligand>
</feature>
<dbReference type="PATRIC" id="fig|1538.10.peg.3661"/>
<comment type="cofactor">
    <cofactor evidence="7 9">
        <name>Mg(2+)</name>
        <dbReference type="ChEBI" id="CHEBI:18420"/>
    </cofactor>
</comment>
<dbReference type="PROSITE" id="PS01347">
    <property type="entry name" value="MRAY_1"/>
    <property type="match status" value="1"/>
</dbReference>
<evidence type="ECO:0000313" key="10">
    <source>
        <dbReference type="EMBL" id="OAA83256.1"/>
    </source>
</evidence>
<keyword evidence="7" id="KW-0573">Peptidoglycan synthesis</keyword>
<keyword evidence="3 7" id="KW-0808">Transferase</keyword>
<dbReference type="InterPro" id="IPR018480">
    <property type="entry name" value="PNAcMuramoyl-5peptid_Trfase_CS"/>
</dbReference>
<dbReference type="Pfam" id="PF00953">
    <property type="entry name" value="Glycos_transf_4"/>
    <property type="match status" value="1"/>
</dbReference>
<feature type="transmembrane region" description="Helical" evidence="7">
    <location>
        <begin position="117"/>
        <end position="136"/>
    </location>
</feature>
<feature type="binding site" evidence="9">
    <location>
        <position position="236"/>
    </location>
    <ligand>
        <name>Mg(2+)</name>
        <dbReference type="ChEBI" id="CHEBI:18420"/>
    </ligand>
</feature>
<dbReference type="EC" id="2.7.8.13" evidence="7 8"/>
<evidence type="ECO:0000256" key="8">
    <source>
        <dbReference type="NCBIfam" id="TIGR00445"/>
    </source>
</evidence>
<dbReference type="GO" id="GO:0009252">
    <property type="term" value="P:peptidoglycan biosynthetic process"/>
    <property type="evidence" value="ECO:0007669"/>
    <property type="project" value="UniProtKB-UniRule"/>
</dbReference>
<dbReference type="PANTHER" id="PTHR22926:SF5">
    <property type="entry name" value="PHOSPHO-N-ACETYLMURAMOYL-PENTAPEPTIDE-TRANSFERASE HOMOLOG"/>
    <property type="match status" value="1"/>
</dbReference>
<keyword evidence="7" id="KW-0132">Cell division</keyword>
<dbReference type="PROSITE" id="PS01348">
    <property type="entry name" value="MRAY_2"/>
    <property type="match status" value="1"/>
</dbReference>
<feature type="transmembrane region" description="Helical" evidence="7">
    <location>
        <begin position="265"/>
        <end position="284"/>
    </location>
</feature>
<gene>
    <name evidence="7 10" type="primary">mraY</name>
    <name evidence="10" type="ORF">WY13_03584</name>
</gene>
<dbReference type="GO" id="GO:0051301">
    <property type="term" value="P:cell division"/>
    <property type="evidence" value="ECO:0007669"/>
    <property type="project" value="UniProtKB-KW"/>
</dbReference>
<comment type="pathway">
    <text evidence="7">Cell wall biogenesis; peptidoglycan biosynthesis.</text>
</comment>
<feature type="transmembrane region" description="Helical" evidence="7">
    <location>
        <begin position="85"/>
        <end position="105"/>
    </location>
</feature>
<dbReference type="UniPathway" id="UPA00219"/>
<dbReference type="NCBIfam" id="TIGR00445">
    <property type="entry name" value="mraY"/>
    <property type="match status" value="1"/>
</dbReference>
<dbReference type="GO" id="GO:0005886">
    <property type="term" value="C:plasma membrane"/>
    <property type="evidence" value="ECO:0007669"/>
    <property type="project" value="UniProtKB-SubCell"/>
</dbReference>
<feature type="transmembrane region" description="Helical" evidence="7">
    <location>
        <begin position="240"/>
        <end position="259"/>
    </location>
</feature>
<comment type="caution">
    <text evidence="10">The sequence shown here is derived from an EMBL/GenBank/DDBJ whole genome shotgun (WGS) entry which is preliminary data.</text>
</comment>
<feature type="transmembrane region" description="Helical" evidence="7">
    <location>
        <begin position="12"/>
        <end position="35"/>
    </location>
</feature>
<dbReference type="GO" id="GO:0008963">
    <property type="term" value="F:phospho-N-acetylmuramoyl-pentapeptide-transferase activity"/>
    <property type="evidence" value="ECO:0007669"/>
    <property type="project" value="UniProtKB-UniRule"/>
</dbReference>
<keyword evidence="7" id="KW-0131">Cell cycle</keyword>
<proteinExistence type="inferred from homology"/>
<keyword evidence="7" id="KW-1003">Cell membrane</keyword>
<dbReference type="CDD" id="cd06852">
    <property type="entry name" value="GT_MraY"/>
    <property type="match status" value="1"/>
</dbReference>
<dbReference type="GO" id="GO:0051992">
    <property type="term" value="F:UDP-N-acetylmuramoyl-L-alanyl-D-glutamyl-meso-2,6-diaminopimelyl-D-alanyl-D-alanine:undecaprenyl-phosphate transferase activity"/>
    <property type="evidence" value="ECO:0007669"/>
    <property type="project" value="RHEA"/>
</dbReference>
<protein>
    <recommendedName>
        <fullName evidence="7 8">Phospho-N-acetylmuramoyl-pentapeptide-transferase</fullName>
        <ecNumber evidence="7 8">2.7.8.13</ecNumber>
    </recommendedName>
    <alternativeName>
        <fullName evidence="7">UDP-MurNAc-pentapeptide phosphotransferase</fullName>
    </alternativeName>
</protein>
<organism evidence="10 11">
    <name type="scientific">Clostridium ljungdahlii</name>
    <dbReference type="NCBI Taxonomy" id="1538"/>
    <lineage>
        <taxon>Bacteria</taxon>
        <taxon>Bacillati</taxon>
        <taxon>Bacillota</taxon>
        <taxon>Clostridia</taxon>
        <taxon>Eubacteriales</taxon>
        <taxon>Clostridiaceae</taxon>
        <taxon>Clostridium</taxon>
    </lineage>
</organism>
<feature type="transmembrane region" description="Helical" evidence="7">
    <location>
        <begin position="184"/>
        <end position="202"/>
    </location>
</feature>
<evidence type="ECO:0000256" key="9">
    <source>
        <dbReference type="PIRSR" id="PIRSR600715-1"/>
    </source>
</evidence>
<evidence type="ECO:0000313" key="11">
    <source>
        <dbReference type="Proteomes" id="UP000077407"/>
    </source>
</evidence>
<evidence type="ECO:0000256" key="7">
    <source>
        <dbReference type="HAMAP-Rule" id="MF_00038"/>
    </source>
</evidence>
<reference evidence="10 11" key="1">
    <citation type="journal article" date="2015" name="Biotechnol. Bioeng.">
        <title>Genome sequence and phenotypic characterization of Caulobacter segnis.</title>
        <authorList>
            <person name="Patel S."/>
            <person name="Fletcher B."/>
            <person name="Scott D.C."/>
            <person name="Ely B."/>
        </authorList>
    </citation>
    <scope>NUCLEOTIDE SEQUENCE [LARGE SCALE GENOMIC DNA]</scope>
    <source>
        <strain evidence="10 11">ERI-2</strain>
    </source>
</reference>
<dbReference type="PANTHER" id="PTHR22926">
    <property type="entry name" value="PHOSPHO-N-ACETYLMURAMOYL-PENTAPEPTIDE-TRANSFERASE"/>
    <property type="match status" value="1"/>
</dbReference>
<evidence type="ECO:0000256" key="5">
    <source>
        <dbReference type="ARBA" id="ARBA00022989"/>
    </source>
</evidence>
<dbReference type="Pfam" id="PF10555">
    <property type="entry name" value="MraY_sig1"/>
    <property type="match status" value="1"/>
</dbReference>
<feature type="transmembrane region" description="Helical" evidence="7">
    <location>
        <begin position="56"/>
        <end position="79"/>
    </location>
</feature>
<keyword evidence="7 9" id="KW-0460">Magnesium</keyword>
<sequence length="326" mass="35444">MPFCLGQYNMYRLIYSVLIAFFIAILEGPILIPLLHKFKFGQNIREDGPKSHLKKAGTPTMGGVLFILATFITMAIIVKKPSDEAMIALYAFVAFGVIGAIDDILKILRKQNLGLRAYQKMILLLIVSGIFAYYSANNPYIGTSIIVPFAHKSWNLGVFYIPFIIIYFAATTNAVNLTDGLDGLATSVTLLIMTFLALVSFAMGHITLAIFCAVLAGALLGFLKYNAFPAQIFMGDTGSLALGGAVGAVAMILKLPLLVPIIGGIYVIEAASVILQVASFKLTGKRIFKMAPIHHHFELSGWHETKVVSIFCIITVILCLLGFLSL</sequence>
<keyword evidence="4 7" id="KW-0812">Transmembrane</keyword>
<dbReference type="InterPro" id="IPR000715">
    <property type="entry name" value="Glycosyl_transferase_4"/>
</dbReference>
<dbReference type="AlphaFoldDB" id="A0A162KS98"/>
<keyword evidence="7 9" id="KW-0479">Metal-binding</keyword>
<comment type="function">
    <text evidence="7">Catalyzes the initial step of the lipid cycle reactions in the biosynthesis of the cell wall peptidoglycan: transfers peptidoglycan precursor phospho-MurNAc-pentapeptide from UDP-MurNAc-pentapeptide onto the lipid carrier undecaprenyl phosphate, yielding undecaprenyl-pyrophosphoryl-MurNAc-pentapeptide, known as lipid I.</text>
</comment>
<keyword evidence="7" id="KW-0961">Cell wall biogenesis/degradation</keyword>
<evidence type="ECO:0000256" key="4">
    <source>
        <dbReference type="ARBA" id="ARBA00022692"/>
    </source>
</evidence>
<dbReference type="EMBL" id="LITT01000062">
    <property type="protein sequence ID" value="OAA83256.1"/>
    <property type="molecule type" value="Genomic_DNA"/>
</dbReference>
<evidence type="ECO:0000256" key="6">
    <source>
        <dbReference type="ARBA" id="ARBA00023136"/>
    </source>
</evidence>
<comment type="similarity">
    <text evidence="2 7">Belongs to the glycosyltransferase 4 family. MraY subfamily.</text>
</comment>